<dbReference type="EMBL" id="QUAL01000152">
    <property type="protein sequence ID" value="RIQ21258.1"/>
    <property type="molecule type" value="Genomic_DNA"/>
</dbReference>
<dbReference type="RefSeq" id="WP_119660785.1">
    <property type="nucleotide sequence ID" value="NZ_QUAL01000152.1"/>
</dbReference>
<dbReference type="Proteomes" id="UP000284057">
    <property type="component" value="Unassembled WGS sequence"/>
</dbReference>
<reference evidence="2 3" key="1">
    <citation type="submission" date="2018-09" db="EMBL/GenBank/DDBJ databases">
        <title>Isolation, diversity and antifungal activity of actinobacteria from wheat.</title>
        <authorList>
            <person name="Han C."/>
        </authorList>
    </citation>
    <scope>NUCLEOTIDE SEQUENCE [LARGE SCALE GENOMIC DNA]</scope>
    <source>
        <strain evidence="2 3">NEAU-YY265</strain>
    </source>
</reference>
<gene>
    <name evidence="2" type="ORF">DY240_15665</name>
</gene>
<comment type="caution">
    <text evidence="2">The sequence shown here is derived from an EMBL/GenBank/DDBJ whole genome shotgun (WGS) entry which is preliminary data.</text>
</comment>
<evidence type="ECO:0000313" key="3">
    <source>
        <dbReference type="Proteomes" id="UP000284057"/>
    </source>
</evidence>
<organism evidence="2 3">
    <name type="scientific">Jiangella rhizosphaerae</name>
    <dbReference type="NCBI Taxonomy" id="2293569"/>
    <lineage>
        <taxon>Bacteria</taxon>
        <taxon>Bacillati</taxon>
        <taxon>Actinomycetota</taxon>
        <taxon>Actinomycetes</taxon>
        <taxon>Jiangellales</taxon>
        <taxon>Jiangellaceae</taxon>
        <taxon>Jiangella</taxon>
    </lineage>
</organism>
<sequence length="82" mass="8870">MPTRTPKDPRVRKLRSQAGGFKRRGNLAKAEECQRELKAITAEDYIKRLVDSAPPLTLAQRDRLASLLRPAASNGGGADAAA</sequence>
<evidence type="ECO:0000256" key="1">
    <source>
        <dbReference type="SAM" id="MobiDB-lite"/>
    </source>
</evidence>
<proteinExistence type="predicted"/>
<evidence type="ECO:0000313" key="2">
    <source>
        <dbReference type="EMBL" id="RIQ21258.1"/>
    </source>
</evidence>
<name>A0A418KPP3_9ACTN</name>
<feature type="compositionally biased region" description="Basic and acidic residues" evidence="1">
    <location>
        <begin position="1"/>
        <end position="11"/>
    </location>
</feature>
<keyword evidence="3" id="KW-1185">Reference proteome</keyword>
<protein>
    <submittedName>
        <fullName evidence="2">Uncharacterized protein</fullName>
    </submittedName>
</protein>
<feature type="compositionally biased region" description="Basic residues" evidence="1">
    <location>
        <begin position="12"/>
        <end position="26"/>
    </location>
</feature>
<feature type="region of interest" description="Disordered" evidence="1">
    <location>
        <begin position="1"/>
        <end position="27"/>
    </location>
</feature>
<accession>A0A418KPP3</accession>
<dbReference type="OrthoDB" id="5124197at2"/>
<dbReference type="AlphaFoldDB" id="A0A418KPP3"/>